<dbReference type="NCBIfam" id="TIGR01643">
    <property type="entry name" value="YD_repeat_2x"/>
    <property type="match status" value="6"/>
</dbReference>
<evidence type="ECO:0000259" key="3">
    <source>
        <dbReference type="Pfam" id="PF03527"/>
    </source>
</evidence>
<dbReference type="InterPro" id="IPR006530">
    <property type="entry name" value="YD"/>
</dbReference>
<proteinExistence type="predicted"/>
<dbReference type="Gene3D" id="2.180.10.10">
    <property type="entry name" value="RHS repeat-associated core"/>
    <property type="match status" value="4"/>
</dbReference>
<name>A0A562T497_CHIJA</name>
<feature type="domain" description="Teneurin-like YD-shell" evidence="5">
    <location>
        <begin position="913"/>
        <end position="1079"/>
    </location>
</feature>
<sequence>MLVSNKHFIPVIGLDIHIVLLFGFPIPLPHPYIGLVVDPMDYIPFIGATTKINHVPRGKSDTSGIFIILFHIPMGGPFLLAPMIGHDSVNFFGSKRVKVEGNLMSPSGHMLMTCNDIGIPLSLQPGKKFKPIPSLYLPTSFSIPLSFGRPVMVGGPYVPDWGGALLNLVMSFGFGALMKGLGKAGRGALKGFNHAMKKTLKGKFGSNKLSAFLCKKGFEPVDLVQGIVIYDVTDFELPGPIPLKWERSWNSDSSQEGVLGYGTQLGYDMRVQPFEEEDATAVLLGDGRSAIFELLPYAGNSDYNRHEKLTLTRTDLDEYQLFDHGERLYYHFRQLHPLDAQYRLYAIRHEAGFKISFHYNSKGHLLQVTDSVGRRLEMENDAQGRITEVKARHRGQEQVMVRYAYNEAGDLAEITDALGQATRIRYRNHLMVEKTDRNGQTFYWEYEGSGEKARCIHTWGDGGLLEGWIEYHPEKGYNLVTNSLGHTTTYYYTPDYVVTQVKDPLGHSRFFEYTEHFELYREIDEEANVTGYTYDGRGNRTGIVQPDGSSYTFRYDAEDRLILATDPQGNSRTYIYHKNEKHKGLLHTITEADGGITIFRYNVHNLLSRIEEEQEQQTLLAYDEDHNLAVLTLPDGARSTWEHDSWGRCTRSVNPLLQEQYFRYDNLGRVTEVHLPDGNHIRLQYNAYDEVLQLADKHHQVRFTYTPLGSLKTREENGARIYFVYNKEEQLTGVVNEHGEIYRFTRNQRGDVIQETGFDGISRRYERDVTGKVVKLERPGGRWTEYEYDYNGRLTRAEYDDGTWETYSYDRNGQLVEAINEHGTLRLQRDVMGRVVQEWQNGCTVSSTYGGDGRRSRLQSSLGADIQLQRNAAGYITGIQAQAAGMPTPWTAEIARNPLGLEIARSLPGGVKSSWSYDKAGMPESHLVNSGERSIRRRHYRWDANRRLKQIVNGLQNGAVRFGYDDFGNLAWAQYEDGQYDYRLPDKAGNLYQTRERQDRSYGAGGRLQFTGDARFLYDEEGRLVKRIITRTGMTWTYEWYSNGMLKNVVRPDGQSVEFRYDPLRRRTEKLYKGQLTRFVWDGNVPLHEWQYPAKDRPVTEIDELGDIRQSHPEPVPAAALLTWVFEEGCHTPVARLGGSGQYAVVADHLGTPCEVYDVSGKQVWAGELDIYGRLRKLAGDGALMPFRYQGQYEDAETGLYYNRFRYYAPADGIYISQDPGRLAGGWSLYSYVTDPNVFIDVFGLVQQVIRTMSAAEKDLTIDNKGLVRGPNNSRGAKWVSIGETYDTAKKSDFKVVFHTDDSINDFLSTNTLDYEDMVGGESKNTDKILTKSNERGAYGIGVDRLEGFREKIQKIEIFKKEKGKWKKVREIKCK</sequence>
<evidence type="ECO:0000256" key="1">
    <source>
        <dbReference type="ARBA" id="ARBA00022737"/>
    </source>
</evidence>
<feature type="domain" description="Teneurin-like YD-shell" evidence="5">
    <location>
        <begin position="583"/>
        <end position="712"/>
    </location>
</feature>
<evidence type="ECO:0000313" key="7">
    <source>
        <dbReference type="Proteomes" id="UP000316778"/>
    </source>
</evidence>
<feature type="transmembrane region" description="Helical" evidence="2">
    <location>
        <begin position="7"/>
        <end position="26"/>
    </location>
</feature>
<dbReference type="Pfam" id="PF05593">
    <property type="entry name" value="RHS_repeat"/>
    <property type="match status" value="1"/>
</dbReference>
<organism evidence="6 7">
    <name type="scientific">Chitinophaga japonensis</name>
    <name type="common">Flexibacter japonensis</name>
    <dbReference type="NCBI Taxonomy" id="104662"/>
    <lineage>
        <taxon>Bacteria</taxon>
        <taxon>Pseudomonadati</taxon>
        <taxon>Bacteroidota</taxon>
        <taxon>Chitinophagia</taxon>
        <taxon>Chitinophagales</taxon>
        <taxon>Chitinophagaceae</taxon>
        <taxon>Chitinophaga</taxon>
    </lineage>
</organism>
<dbReference type="PANTHER" id="PTHR32305:SF15">
    <property type="entry name" value="PROTEIN RHSA-RELATED"/>
    <property type="match status" value="1"/>
</dbReference>
<evidence type="ECO:0000259" key="4">
    <source>
        <dbReference type="Pfam" id="PF20148"/>
    </source>
</evidence>
<dbReference type="InterPro" id="IPR056823">
    <property type="entry name" value="TEN-like_YD-shell"/>
</dbReference>
<dbReference type="EMBL" id="VLLG01000003">
    <property type="protein sequence ID" value="TWI88193.1"/>
    <property type="molecule type" value="Genomic_DNA"/>
</dbReference>
<evidence type="ECO:0000259" key="5">
    <source>
        <dbReference type="Pfam" id="PF25023"/>
    </source>
</evidence>
<reference evidence="6 7" key="1">
    <citation type="journal article" date="2013" name="Stand. Genomic Sci.">
        <title>Genomic Encyclopedia of Type Strains, Phase I: The one thousand microbial genomes (KMG-I) project.</title>
        <authorList>
            <person name="Kyrpides N.C."/>
            <person name="Woyke T."/>
            <person name="Eisen J.A."/>
            <person name="Garrity G."/>
            <person name="Lilburn T.G."/>
            <person name="Beck B.J."/>
            <person name="Whitman W.B."/>
            <person name="Hugenholtz P."/>
            <person name="Klenk H.P."/>
        </authorList>
    </citation>
    <scope>NUCLEOTIDE SEQUENCE [LARGE SCALE GENOMIC DNA]</scope>
    <source>
        <strain evidence="6 7">DSM 13484</strain>
    </source>
</reference>
<feature type="domain" description="Teneurin-like YD-shell" evidence="5">
    <location>
        <begin position="718"/>
        <end position="837"/>
    </location>
</feature>
<keyword evidence="2" id="KW-1133">Transmembrane helix</keyword>
<keyword evidence="1" id="KW-0677">Repeat</keyword>
<protein>
    <submittedName>
        <fullName evidence="6">RHS repeat-associated protein</fullName>
    </submittedName>
</protein>
<dbReference type="OrthoDB" id="9765204at2"/>
<dbReference type="InterPro" id="IPR022385">
    <property type="entry name" value="Rhs_assc_core"/>
</dbReference>
<feature type="transmembrane region" description="Helical" evidence="2">
    <location>
        <begin position="64"/>
        <end position="85"/>
    </location>
</feature>
<dbReference type="InterPro" id="IPR050708">
    <property type="entry name" value="T6SS_VgrG/RHS"/>
</dbReference>
<dbReference type="NCBIfam" id="TIGR03696">
    <property type="entry name" value="Rhs_assc_core"/>
    <property type="match status" value="1"/>
</dbReference>
<feature type="domain" description="RHS protein conserved region" evidence="3">
    <location>
        <begin position="1147"/>
        <end position="1176"/>
    </location>
</feature>
<keyword evidence="7" id="KW-1185">Reference proteome</keyword>
<dbReference type="InterPro" id="IPR001826">
    <property type="entry name" value="RHS"/>
</dbReference>
<gene>
    <name evidence="6" type="ORF">LX66_2275</name>
</gene>
<accession>A0A562T497</accession>
<keyword evidence="2" id="KW-0812">Transmembrane</keyword>
<dbReference type="PANTHER" id="PTHR32305">
    <property type="match status" value="1"/>
</dbReference>
<dbReference type="Pfam" id="PF03527">
    <property type="entry name" value="RHS"/>
    <property type="match status" value="1"/>
</dbReference>
<feature type="domain" description="Teneurin-like YD-shell" evidence="5">
    <location>
        <begin position="355"/>
        <end position="457"/>
    </location>
</feature>
<dbReference type="InterPro" id="IPR031325">
    <property type="entry name" value="RHS_repeat"/>
</dbReference>
<dbReference type="Proteomes" id="UP000316778">
    <property type="component" value="Unassembled WGS sequence"/>
</dbReference>
<dbReference type="InterPro" id="IPR045351">
    <property type="entry name" value="DUF6531"/>
</dbReference>
<dbReference type="CDD" id="cd14740">
    <property type="entry name" value="PAAR_4"/>
    <property type="match status" value="1"/>
</dbReference>
<dbReference type="RefSeq" id="WP_145713203.1">
    <property type="nucleotide sequence ID" value="NZ_BAAAFY010000001.1"/>
</dbReference>
<evidence type="ECO:0000256" key="2">
    <source>
        <dbReference type="SAM" id="Phobius"/>
    </source>
</evidence>
<dbReference type="Pfam" id="PF20148">
    <property type="entry name" value="DUF6531"/>
    <property type="match status" value="1"/>
</dbReference>
<keyword evidence="2" id="KW-0472">Membrane</keyword>
<evidence type="ECO:0000313" key="6">
    <source>
        <dbReference type="EMBL" id="TWI88193.1"/>
    </source>
</evidence>
<comment type="caution">
    <text evidence="6">The sequence shown here is derived from an EMBL/GenBank/DDBJ whole genome shotgun (WGS) entry which is preliminary data.</text>
</comment>
<feature type="domain" description="DUF6531" evidence="4">
    <location>
        <begin position="219"/>
        <end position="292"/>
    </location>
</feature>
<dbReference type="Pfam" id="PF25023">
    <property type="entry name" value="TEN_YD-shell"/>
    <property type="match status" value="4"/>
</dbReference>